<dbReference type="InterPro" id="IPR036388">
    <property type="entry name" value="WH-like_DNA-bd_sf"/>
</dbReference>
<gene>
    <name evidence="2" type="ORF">NCTC13350_00117</name>
</gene>
<dbReference type="SUPFAM" id="SSF46785">
    <property type="entry name" value="Winged helix' DNA-binding domain"/>
    <property type="match status" value="1"/>
</dbReference>
<accession>A0A378ZPU3</accession>
<dbReference type="OrthoDB" id="8338377at2"/>
<organism evidence="2 3">
    <name type="scientific">Pannonibacter phragmitetus</name>
    <dbReference type="NCBI Taxonomy" id="121719"/>
    <lineage>
        <taxon>Bacteria</taxon>
        <taxon>Pseudomonadati</taxon>
        <taxon>Pseudomonadota</taxon>
        <taxon>Alphaproteobacteria</taxon>
        <taxon>Hyphomicrobiales</taxon>
        <taxon>Stappiaceae</taxon>
        <taxon>Pannonibacter</taxon>
    </lineage>
</organism>
<evidence type="ECO:0000256" key="1">
    <source>
        <dbReference type="SAM" id="MobiDB-lite"/>
    </source>
</evidence>
<dbReference type="Gene3D" id="1.10.10.10">
    <property type="entry name" value="Winged helix-like DNA-binding domain superfamily/Winged helix DNA-binding domain"/>
    <property type="match status" value="1"/>
</dbReference>
<proteinExistence type="predicted"/>
<dbReference type="Pfam" id="PF13730">
    <property type="entry name" value="HTH_36"/>
    <property type="match status" value="1"/>
</dbReference>
<evidence type="ECO:0000313" key="2">
    <source>
        <dbReference type="EMBL" id="SUA99224.1"/>
    </source>
</evidence>
<dbReference type="EMBL" id="UGSK01000001">
    <property type="protein sequence ID" value="SUA99224.1"/>
    <property type="molecule type" value="Genomic_DNA"/>
</dbReference>
<reference evidence="2 3" key="1">
    <citation type="submission" date="2018-06" db="EMBL/GenBank/DDBJ databases">
        <authorList>
            <consortium name="Pathogen Informatics"/>
            <person name="Doyle S."/>
        </authorList>
    </citation>
    <scope>NUCLEOTIDE SEQUENCE [LARGE SCALE GENOMIC DNA]</scope>
    <source>
        <strain evidence="2 3">NCTC13350</strain>
    </source>
</reference>
<feature type="region of interest" description="Disordered" evidence="1">
    <location>
        <begin position="115"/>
        <end position="140"/>
    </location>
</feature>
<evidence type="ECO:0000313" key="3">
    <source>
        <dbReference type="Proteomes" id="UP000255000"/>
    </source>
</evidence>
<dbReference type="AlphaFoldDB" id="A0A378ZPU3"/>
<sequence>MSGEWTFRDVKLQWLQQLSCDAELSDCAKCVALHLATTYMNGHTGKAWPSYQTLATALGKSVKTIQRAIKELESRAWLEVRRGNGVGHNTEYCPSRASIIRASAAREKTDKVVPLRPAKGGQDCPGRRSDVSAKGGQNCPPNLYKEKINNLRPPAHEQAPAGSPRPRLTVLKSQVQQLAAWEDWLHREGLPPIARLCAETVSSQGPAYHLPKRWPPEDGGEHEAMCRDFFRSKLPSFPSLCHARPALEAAR</sequence>
<name>A0A378ZPU3_9HYPH</name>
<dbReference type="Proteomes" id="UP000255000">
    <property type="component" value="Unassembled WGS sequence"/>
</dbReference>
<dbReference type="InterPro" id="IPR036390">
    <property type="entry name" value="WH_DNA-bd_sf"/>
</dbReference>
<protein>
    <submittedName>
        <fullName evidence="2">Bacterial regulatory proteins, gntR family</fullName>
    </submittedName>
</protein>
<dbReference type="RefSeq" id="WP_081625973.1">
    <property type="nucleotide sequence ID" value="NZ_UGSK01000001.1"/>
</dbReference>